<gene>
    <name evidence="1" type="ORF">GA0070564_103425</name>
</gene>
<dbReference type="Proteomes" id="UP000199504">
    <property type="component" value="Unassembled WGS sequence"/>
</dbReference>
<dbReference type="EMBL" id="FMCX01000003">
    <property type="protein sequence ID" value="SCF13529.1"/>
    <property type="molecule type" value="Genomic_DNA"/>
</dbReference>
<dbReference type="RefSeq" id="WP_091608430.1">
    <property type="nucleotide sequence ID" value="NZ_FMCX01000003.1"/>
</dbReference>
<keyword evidence="2" id="KW-1185">Reference proteome</keyword>
<dbReference type="OrthoDB" id="4308311at2"/>
<accession>A0A1C4XYG9</accession>
<proteinExistence type="predicted"/>
<evidence type="ECO:0000313" key="1">
    <source>
        <dbReference type="EMBL" id="SCF13529.1"/>
    </source>
</evidence>
<sequence>MKRKPTTPLRLLWAALTAVTLVLLGGQAPAMASLPSDYSITTSVILHGSSYSESYSRTIVIRNGRGEKVGDGEFRADPLNGSPGDALGACDDLADGLGVEIRMDIGSSSGFYSTDRIASTRGRNSPTCTGWVTGDIAENTPVALKVCLVSGSLEYCSGVYYARA</sequence>
<protein>
    <submittedName>
        <fullName evidence="1">Uncharacterized protein</fullName>
    </submittedName>
</protein>
<name>A0A1C4XYG9_9ACTN</name>
<reference evidence="2" key="1">
    <citation type="submission" date="2016-06" db="EMBL/GenBank/DDBJ databases">
        <authorList>
            <person name="Varghese N."/>
            <person name="Submissions Spin"/>
        </authorList>
    </citation>
    <scope>NUCLEOTIDE SEQUENCE [LARGE SCALE GENOMIC DNA]</scope>
    <source>
        <strain evidence="2">DSM 44830</strain>
    </source>
</reference>
<evidence type="ECO:0000313" key="2">
    <source>
        <dbReference type="Proteomes" id="UP000199504"/>
    </source>
</evidence>
<organism evidence="1 2">
    <name type="scientific">Micromonospora mirobrigensis</name>
    <dbReference type="NCBI Taxonomy" id="262898"/>
    <lineage>
        <taxon>Bacteria</taxon>
        <taxon>Bacillati</taxon>
        <taxon>Actinomycetota</taxon>
        <taxon>Actinomycetes</taxon>
        <taxon>Micromonosporales</taxon>
        <taxon>Micromonosporaceae</taxon>
        <taxon>Micromonospora</taxon>
    </lineage>
</organism>
<dbReference type="AlphaFoldDB" id="A0A1C4XYG9"/>